<protein>
    <submittedName>
        <fullName evidence="1">Imm9 family immunity protein</fullName>
    </submittedName>
</protein>
<organism evidence="1 2">
    <name type="scientific">Cohnella soli</name>
    <dbReference type="NCBI Taxonomy" id="425005"/>
    <lineage>
        <taxon>Bacteria</taxon>
        <taxon>Bacillati</taxon>
        <taxon>Bacillota</taxon>
        <taxon>Bacilli</taxon>
        <taxon>Bacillales</taxon>
        <taxon>Paenibacillaceae</taxon>
        <taxon>Cohnella</taxon>
    </lineage>
</organism>
<dbReference type="EMBL" id="JBHSMI010000052">
    <property type="protein sequence ID" value="MFC5406336.1"/>
    <property type="molecule type" value="Genomic_DNA"/>
</dbReference>
<accession>A0ABW0I1N5</accession>
<name>A0ABW0I1N5_9BACL</name>
<evidence type="ECO:0000313" key="1">
    <source>
        <dbReference type="EMBL" id="MFC5406336.1"/>
    </source>
</evidence>
<evidence type="ECO:0000313" key="2">
    <source>
        <dbReference type="Proteomes" id="UP001596113"/>
    </source>
</evidence>
<comment type="caution">
    <text evidence="1">The sequence shown here is derived from an EMBL/GenBank/DDBJ whole genome shotgun (WGS) entry which is preliminary data.</text>
</comment>
<keyword evidence="2" id="KW-1185">Reference proteome</keyword>
<dbReference type="RefSeq" id="WP_378138414.1">
    <property type="nucleotide sequence ID" value="NZ_JBHSMI010000052.1"/>
</dbReference>
<reference evidence="2" key="1">
    <citation type="journal article" date="2019" name="Int. J. Syst. Evol. Microbiol.">
        <title>The Global Catalogue of Microorganisms (GCM) 10K type strain sequencing project: providing services to taxonomists for standard genome sequencing and annotation.</title>
        <authorList>
            <consortium name="The Broad Institute Genomics Platform"/>
            <consortium name="The Broad Institute Genome Sequencing Center for Infectious Disease"/>
            <person name="Wu L."/>
            <person name="Ma J."/>
        </authorList>
    </citation>
    <scope>NUCLEOTIDE SEQUENCE [LARGE SCALE GENOMIC DNA]</scope>
    <source>
        <strain evidence="2">CGMCC 1.18575</strain>
    </source>
</reference>
<sequence>MQELPHIRALPSIQVIGLEQIVDMTSIMAQVKKRIEYISDTANLDDLGGWRLLISLVFNHGNVIGIGNDSRRDSFHDPVEALFDDYTDLQTCLTTNVLRGLDAAFERGVTVAGKRFKLTRTVKE</sequence>
<dbReference type="Proteomes" id="UP001596113">
    <property type="component" value="Unassembled WGS sequence"/>
</dbReference>
<proteinExistence type="predicted"/>
<gene>
    <name evidence="1" type="primary">imm9</name>
    <name evidence="1" type="ORF">ACFPOF_26680</name>
</gene>